<dbReference type="InterPro" id="IPR015168">
    <property type="entry name" value="SsuA/THI5"/>
</dbReference>
<evidence type="ECO:0000313" key="5">
    <source>
        <dbReference type="EMBL" id="OGH94208.1"/>
    </source>
</evidence>
<evidence type="ECO:0000259" key="4">
    <source>
        <dbReference type="Pfam" id="PF09084"/>
    </source>
</evidence>
<proteinExistence type="inferred from homology"/>
<evidence type="ECO:0000313" key="6">
    <source>
        <dbReference type="Proteomes" id="UP000178254"/>
    </source>
</evidence>
<comment type="subcellular location">
    <subcellularLocation>
        <location evidence="1">Periplasm</location>
    </subcellularLocation>
</comment>
<dbReference type="Proteomes" id="UP000178254">
    <property type="component" value="Unassembled WGS sequence"/>
</dbReference>
<organism evidence="5 6">
    <name type="scientific">Candidatus Magasanikbacteria bacterium RIFOXYD2_FULL_41_14</name>
    <dbReference type="NCBI Taxonomy" id="1798709"/>
    <lineage>
        <taxon>Bacteria</taxon>
        <taxon>Candidatus Magasanikiibacteriota</taxon>
    </lineage>
</organism>
<dbReference type="Pfam" id="PF09084">
    <property type="entry name" value="NMT1"/>
    <property type="match status" value="1"/>
</dbReference>
<dbReference type="GO" id="GO:0042597">
    <property type="term" value="C:periplasmic space"/>
    <property type="evidence" value="ECO:0007669"/>
    <property type="project" value="UniProtKB-SubCell"/>
</dbReference>
<comment type="similarity">
    <text evidence="2">Belongs to the bacterial solute-binding protein SsuA/TauA family.</text>
</comment>
<evidence type="ECO:0000256" key="2">
    <source>
        <dbReference type="ARBA" id="ARBA00010742"/>
    </source>
</evidence>
<dbReference type="Gene3D" id="3.40.190.10">
    <property type="entry name" value="Periplasmic binding protein-like II"/>
    <property type="match status" value="2"/>
</dbReference>
<protein>
    <recommendedName>
        <fullName evidence="4">SsuA/THI5-like domain-containing protein</fullName>
    </recommendedName>
</protein>
<dbReference type="AlphaFoldDB" id="A0A1F6PDL4"/>
<dbReference type="SUPFAM" id="SSF53850">
    <property type="entry name" value="Periplasmic binding protein-like II"/>
    <property type="match status" value="1"/>
</dbReference>
<reference evidence="5 6" key="1">
    <citation type="journal article" date="2016" name="Nat. Commun.">
        <title>Thousands of microbial genomes shed light on interconnected biogeochemical processes in an aquifer system.</title>
        <authorList>
            <person name="Anantharaman K."/>
            <person name="Brown C.T."/>
            <person name="Hug L.A."/>
            <person name="Sharon I."/>
            <person name="Castelle C.J."/>
            <person name="Probst A.J."/>
            <person name="Thomas B.C."/>
            <person name="Singh A."/>
            <person name="Wilkins M.J."/>
            <person name="Karaoz U."/>
            <person name="Brodie E.L."/>
            <person name="Williams K.H."/>
            <person name="Hubbard S.S."/>
            <person name="Banfield J.F."/>
        </authorList>
    </citation>
    <scope>NUCLEOTIDE SEQUENCE [LARGE SCALE GENOMIC DNA]</scope>
</reference>
<dbReference type="EMBL" id="MFRE01000011">
    <property type="protein sequence ID" value="OGH94208.1"/>
    <property type="molecule type" value="Genomic_DNA"/>
</dbReference>
<comment type="caution">
    <text evidence="5">The sequence shown here is derived from an EMBL/GenBank/DDBJ whole genome shotgun (WGS) entry which is preliminary data.</text>
</comment>
<evidence type="ECO:0000256" key="1">
    <source>
        <dbReference type="ARBA" id="ARBA00004418"/>
    </source>
</evidence>
<gene>
    <name evidence="5" type="ORF">A2538_01605</name>
</gene>
<dbReference type="PANTHER" id="PTHR30024:SF47">
    <property type="entry name" value="TAURINE-BINDING PERIPLASMIC PROTEIN"/>
    <property type="match status" value="1"/>
</dbReference>
<name>A0A1F6PDL4_9BACT</name>
<evidence type="ECO:0000256" key="3">
    <source>
        <dbReference type="ARBA" id="ARBA00022729"/>
    </source>
</evidence>
<feature type="domain" description="SsuA/THI5-like" evidence="4">
    <location>
        <begin position="45"/>
        <end position="247"/>
    </location>
</feature>
<keyword evidence="3" id="KW-0732">Signal</keyword>
<dbReference type="STRING" id="1798709.A2538_01605"/>
<sequence length="330" mass="35607">MKRNLMLGILVVVLLVGGYIVVSKKSGQKVVVNPKVNIAMVTFPGYAPLYVAKEKGFFDGVDVELTRIESIGDIRAAMSSGDVNIYAATYDIYQSTKDVAPVGTGFLVVDESHGADGVAVASDINSVKDLRGKKVGAEPGFPPYLVLQYLLDKEGMSLRDLNFQDMPTTDAGNAFAAGQLVAAGIYEPALSASVKARAGSKVFASSADVPGLVQDLLFANEKLTKENPEVLEKVAAGYFKALDYINTNHADAYQIMAAAFGVTVPEMEDFKTGVSWIGKDENIKLFDKNSDINAYKTFDLVCSILKKNNDTNICLEASDKLTDEIVKNFR</sequence>
<dbReference type="PANTHER" id="PTHR30024">
    <property type="entry name" value="ALIPHATIC SULFONATES-BINDING PROTEIN-RELATED"/>
    <property type="match status" value="1"/>
</dbReference>
<accession>A0A1F6PDL4</accession>